<accession>A0ABQ3JXD3</accession>
<protein>
    <submittedName>
        <fullName evidence="2">Uncharacterized protein</fullName>
    </submittedName>
</protein>
<reference evidence="3" key="1">
    <citation type="journal article" date="2019" name="Int. J. Syst. Evol. Microbiol.">
        <title>The Global Catalogue of Microorganisms (GCM) 10K type strain sequencing project: providing services to taxonomists for standard genome sequencing and annotation.</title>
        <authorList>
            <consortium name="The Broad Institute Genomics Platform"/>
            <consortium name="The Broad Institute Genome Sequencing Center for Infectious Disease"/>
            <person name="Wu L."/>
            <person name="Ma J."/>
        </authorList>
    </citation>
    <scope>NUCLEOTIDE SEQUENCE [LARGE SCALE GENOMIC DNA]</scope>
    <source>
        <strain evidence="3">CGMCC 4.7680</strain>
    </source>
</reference>
<organism evidence="2 3">
    <name type="scientific">Amycolatopsis bullii</name>
    <dbReference type="NCBI Taxonomy" id="941987"/>
    <lineage>
        <taxon>Bacteria</taxon>
        <taxon>Bacillati</taxon>
        <taxon>Actinomycetota</taxon>
        <taxon>Actinomycetes</taxon>
        <taxon>Pseudonocardiales</taxon>
        <taxon>Pseudonocardiaceae</taxon>
        <taxon>Amycolatopsis</taxon>
    </lineage>
</organism>
<sequence>MRSVNGPDAAWYRGTRTRHEGQITAGGHSEDVTFVDAAADTALNDAIDRAYRTKYRHYAANIIDHITGTQARSTTIRVVPRHSTKD</sequence>
<evidence type="ECO:0000313" key="3">
    <source>
        <dbReference type="Proteomes" id="UP000649955"/>
    </source>
</evidence>
<dbReference type="EMBL" id="BNAW01000001">
    <property type="protein sequence ID" value="GHF93324.1"/>
    <property type="molecule type" value="Genomic_DNA"/>
</dbReference>
<dbReference type="InterPro" id="IPR016888">
    <property type="entry name" value="UCP028498"/>
</dbReference>
<evidence type="ECO:0000313" key="2">
    <source>
        <dbReference type="EMBL" id="GHF93324.1"/>
    </source>
</evidence>
<keyword evidence="3" id="KW-1185">Reference proteome</keyword>
<dbReference type="Pfam" id="PF10012">
    <property type="entry name" value="DUF2255"/>
    <property type="match status" value="1"/>
</dbReference>
<gene>
    <name evidence="2" type="ORF">GCM10017567_04940</name>
</gene>
<proteinExistence type="predicted"/>
<dbReference type="Proteomes" id="UP000649955">
    <property type="component" value="Unassembled WGS sequence"/>
</dbReference>
<comment type="caution">
    <text evidence="2">The sequence shown here is derived from an EMBL/GenBank/DDBJ whole genome shotgun (WGS) entry which is preliminary data.</text>
</comment>
<name>A0ABQ3JXD3_9PSEU</name>
<evidence type="ECO:0000256" key="1">
    <source>
        <dbReference type="SAM" id="MobiDB-lite"/>
    </source>
</evidence>
<feature type="region of interest" description="Disordered" evidence="1">
    <location>
        <begin position="1"/>
        <end position="26"/>
    </location>
</feature>